<proteinExistence type="predicted"/>
<keyword evidence="2" id="KW-1185">Reference proteome</keyword>
<organism evidence="1 2">
    <name type="scientific">Eumeta variegata</name>
    <name type="common">Bagworm moth</name>
    <name type="synonym">Eumeta japonica</name>
    <dbReference type="NCBI Taxonomy" id="151549"/>
    <lineage>
        <taxon>Eukaryota</taxon>
        <taxon>Metazoa</taxon>
        <taxon>Ecdysozoa</taxon>
        <taxon>Arthropoda</taxon>
        <taxon>Hexapoda</taxon>
        <taxon>Insecta</taxon>
        <taxon>Pterygota</taxon>
        <taxon>Neoptera</taxon>
        <taxon>Endopterygota</taxon>
        <taxon>Lepidoptera</taxon>
        <taxon>Glossata</taxon>
        <taxon>Ditrysia</taxon>
        <taxon>Tineoidea</taxon>
        <taxon>Psychidae</taxon>
        <taxon>Oiketicinae</taxon>
        <taxon>Eumeta</taxon>
    </lineage>
</organism>
<dbReference type="AlphaFoldDB" id="A0A4C1Y745"/>
<dbReference type="EMBL" id="BGZK01001099">
    <property type="protein sequence ID" value="GBP71173.1"/>
    <property type="molecule type" value="Genomic_DNA"/>
</dbReference>
<accession>A0A4C1Y745</accession>
<dbReference type="Proteomes" id="UP000299102">
    <property type="component" value="Unassembled WGS sequence"/>
</dbReference>
<gene>
    <name evidence="1" type="ORF">EVAR_89520_1</name>
</gene>
<name>A0A4C1Y745_EUMVA</name>
<comment type="caution">
    <text evidence="1">The sequence shown here is derived from an EMBL/GenBank/DDBJ whole genome shotgun (WGS) entry which is preliminary data.</text>
</comment>
<reference evidence="1 2" key="1">
    <citation type="journal article" date="2019" name="Commun. Biol.">
        <title>The bagworm genome reveals a unique fibroin gene that provides high tensile strength.</title>
        <authorList>
            <person name="Kono N."/>
            <person name="Nakamura H."/>
            <person name="Ohtoshi R."/>
            <person name="Tomita M."/>
            <person name="Numata K."/>
            <person name="Arakawa K."/>
        </authorList>
    </citation>
    <scope>NUCLEOTIDE SEQUENCE [LARGE SCALE GENOMIC DNA]</scope>
</reference>
<protein>
    <submittedName>
        <fullName evidence="1">Uncharacterized protein</fullName>
    </submittedName>
</protein>
<evidence type="ECO:0000313" key="2">
    <source>
        <dbReference type="Proteomes" id="UP000299102"/>
    </source>
</evidence>
<evidence type="ECO:0000313" key="1">
    <source>
        <dbReference type="EMBL" id="GBP71173.1"/>
    </source>
</evidence>
<sequence length="83" mass="9712">MYIRNRKEVPSALPAFSFFSQKLFREHRCQTERQSPRWTERWSSAVGITLNSSSEQVAYAPYAIEYEQRCYISSQSQRAELAG</sequence>